<evidence type="ECO:0000256" key="1">
    <source>
        <dbReference type="SAM" id="MobiDB-lite"/>
    </source>
</evidence>
<dbReference type="SMART" id="SM00564">
    <property type="entry name" value="PQQ"/>
    <property type="match status" value="4"/>
</dbReference>
<dbReference type="InterPro" id="IPR006311">
    <property type="entry name" value="TAT_signal"/>
</dbReference>
<dbReference type="PANTHER" id="PTHR34512:SF30">
    <property type="entry name" value="OUTER MEMBRANE PROTEIN ASSEMBLY FACTOR BAMB"/>
    <property type="match status" value="1"/>
</dbReference>
<keyword evidence="4" id="KW-1185">Reference proteome</keyword>
<dbReference type="SUPFAM" id="SSF50998">
    <property type="entry name" value="Quinoprotein alcohol dehydrogenase-like"/>
    <property type="match status" value="1"/>
</dbReference>
<feature type="region of interest" description="Disordered" evidence="1">
    <location>
        <begin position="31"/>
        <end position="53"/>
    </location>
</feature>
<evidence type="ECO:0000313" key="4">
    <source>
        <dbReference type="Proteomes" id="UP000050535"/>
    </source>
</evidence>
<evidence type="ECO:0000313" key="3">
    <source>
        <dbReference type="EMBL" id="KPN29984.1"/>
    </source>
</evidence>
<dbReference type="Proteomes" id="UP000050535">
    <property type="component" value="Unassembled WGS sequence"/>
</dbReference>
<evidence type="ECO:0000259" key="2">
    <source>
        <dbReference type="Pfam" id="PF13360"/>
    </source>
</evidence>
<name>A0A0P7H8Z8_9EURY</name>
<dbReference type="PANTHER" id="PTHR34512">
    <property type="entry name" value="CELL SURFACE PROTEIN"/>
    <property type="match status" value="1"/>
</dbReference>
<reference evidence="4" key="1">
    <citation type="submission" date="2013-11" db="EMBL/GenBank/DDBJ databases">
        <authorList>
            <person name="Hoang H.T."/>
            <person name="Killian M.L."/>
            <person name="Madson D.M."/>
            <person name="Arruda P.H.E."/>
            <person name="Sun D."/>
            <person name="Schwartz K.J."/>
            <person name="Yoon K."/>
        </authorList>
    </citation>
    <scope>NUCLEOTIDE SEQUENCE [LARGE SCALE GENOMIC DNA]</scope>
    <source>
        <strain evidence="4">CDK2</strain>
    </source>
</reference>
<dbReference type="InterPro" id="IPR018391">
    <property type="entry name" value="PQQ_b-propeller_rpt"/>
</dbReference>
<protein>
    <submittedName>
        <fullName evidence="3">Outer membrane biogenesis protein BamB</fullName>
    </submittedName>
</protein>
<dbReference type="InterPro" id="IPR002372">
    <property type="entry name" value="PQQ_rpt_dom"/>
</dbReference>
<dbReference type="PROSITE" id="PS51318">
    <property type="entry name" value="TAT"/>
    <property type="match status" value="1"/>
</dbReference>
<dbReference type="OrthoDB" id="8638at2157"/>
<feature type="domain" description="Pyrrolo-quinoline quinone repeat" evidence="2">
    <location>
        <begin position="156"/>
        <end position="285"/>
    </location>
</feature>
<dbReference type="Gene3D" id="2.130.10.10">
    <property type="entry name" value="YVTN repeat-like/Quinoprotein amine dehydrogenase"/>
    <property type="match status" value="1"/>
</dbReference>
<dbReference type="InterPro" id="IPR011047">
    <property type="entry name" value="Quinoprotein_ADH-like_sf"/>
</dbReference>
<dbReference type="Pfam" id="PF13360">
    <property type="entry name" value="PQQ_2"/>
    <property type="match status" value="1"/>
</dbReference>
<organism evidence="3 4">
    <name type="scientific">Halolamina pelagica</name>
    <dbReference type="NCBI Taxonomy" id="699431"/>
    <lineage>
        <taxon>Archaea</taxon>
        <taxon>Methanobacteriati</taxon>
        <taxon>Methanobacteriota</taxon>
        <taxon>Stenosarchaea group</taxon>
        <taxon>Halobacteria</taxon>
        <taxon>Halobacteriales</taxon>
        <taxon>Haloferacaceae</taxon>
    </lineage>
</organism>
<accession>A0A0P7H8Z8</accession>
<dbReference type="RefSeq" id="WP_054583109.1">
    <property type="nucleotide sequence ID" value="NZ_LGUC01000001.1"/>
</dbReference>
<gene>
    <name evidence="3" type="ORF">SY89_00704</name>
</gene>
<dbReference type="AlphaFoldDB" id="A0A0P7H8Z8"/>
<sequence>MPSRRDLLATIGAGAALGLAGCASRDCTPAAPVGTDWPQPGGDPGNTAALPDGSVPARVGDRWRTPIVPDTDLLAFAGAVVDGDRIVGLSRIPETGLYTEYVLRDGSTATRATVPERIAAPPVSGSGFDAVTAATADGSELRLFADGTESGRYAFGSAPATPRAAGSTLFGGDADAAFAYEVTDDRERWRRAFGDPQEGGAVSFSPAVDDRRVYVTVTSSSDRGIHALDRATGEIDWAVPGPRATRAPVRTGSLLLVPVRHELLAFDAETGERRWSTPTPADRRTFRSPAGTDAGLVVADGAVIHQIDPETGDLGWSVEFDGVGRPAVVGDTVLASNDAATRALALGDGSERWRIDDVSLIAPLGNGVLVRRDDELVACTTCEN</sequence>
<dbReference type="InterPro" id="IPR015943">
    <property type="entry name" value="WD40/YVTN_repeat-like_dom_sf"/>
</dbReference>
<comment type="caution">
    <text evidence="3">The sequence shown here is derived from an EMBL/GenBank/DDBJ whole genome shotgun (WGS) entry which is preliminary data.</text>
</comment>
<dbReference type="PROSITE" id="PS51257">
    <property type="entry name" value="PROKAR_LIPOPROTEIN"/>
    <property type="match status" value="1"/>
</dbReference>
<dbReference type="STRING" id="699431.SY89_00704"/>
<dbReference type="EMBL" id="LGUC01000001">
    <property type="protein sequence ID" value="KPN29984.1"/>
    <property type="molecule type" value="Genomic_DNA"/>
</dbReference>
<proteinExistence type="predicted"/>